<dbReference type="CDD" id="cd02042">
    <property type="entry name" value="ParAB_family"/>
    <property type="match status" value="1"/>
</dbReference>
<gene>
    <name evidence="3" type="ordered locus">SNE_B24970</name>
</gene>
<sequence>MKDKKAMKTITFCSFKGGTSKTSTALNLGACLAKFHEKKILLLDFDPQANLSVGLGIGADRLETMVPVLQRQVDIQSVIVDTSVPNLTLIPSNAYLDGIDRKHPLVNDQYAHERVRKELSKIEEEYDFCFIDTPPSLGWLTQSAFYASDYSIVCAIPEAYSIIALERLKEFFEAINENHRIDVLGVLLTFWNDKGAINDELLGSIEESFPQKILKSKVRRDIAVSRAVFEGVPVEDFDPTSRAANDYKVLAEEFLDRLSKVDLKAEEKVNV</sequence>
<dbReference type="eggNOG" id="COG1192">
    <property type="taxonomic scope" value="Bacteria"/>
</dbReference>
<dbReference type="RefSeq" id="WP_013935090.1">
    <property type="nucleotide sequence ID" value="NC_015710.1"/>
</dbReference>
<reference key="1">
    <citation type="journal article" date="2011" name="Mol. Biol. Evol.">
        <title>Unity in variety -- the pan-genome of the Chlamydiae.</title>
        <authorList>
            <person name="Collingro A."/>
            <person name="Tischler P."/>
            <person name="Weinmaier T."/>
            <person name="Penz T."/>
            <person name="Heinz E."/>
            <person name="Brunham R.C."/>
            <person name="Read T.D."/>
            <person name="Bavoil P.M."/>
            <person name="Sachse K."/>
            <person name="Kahane S."/>
            <person name="Friedman M.G."/>
            <person name="Rattei T."/>
            <person name="Myers G.S.A."/>
            <person name="Horn M."/>
        </authorList>
    </citation>
    <scope>NUCLEOTIDE SEQUENCE</scope>
    <source>
        <strain>Z</strain>
    </source>
</reference>
<dbReference type="PANTHER" id="PTHR13696:SF52">
    <property type="entry name" value="PARA FAMILY PROTEIN CT_582"/>
    <property type="match status" value="1"/>
</dbReference>
<name>F8L310_SIMNZ</name>
<evidence type="ECO:0000256" key="1">
    <source>
        <dbReference type="ARBA" id="ARBA00006976"/>
    </source>
</evidence>
<evidence type="ECO:0000259" key="2">
    <source>
        <dbReference type="Pfam" id="PF13614"/>
    </source>
</evidence>
<dbReference type="KEGG" id="sng:SNE_B24970"/>
<protein>
    <submittedName>
        <fullName evidence="3">Chlamydia virulence plasmid protein pGP5-D</fullName>
    </submittedName>
</protein>
<feature type="domain" description="AAA" evidence="2">
    <location>
        <begin position="7"/>
        <end position="180"/>
    </location>
</feature>
<keyword evidence="3" id="KW-0614">Plasmid</keyword>
<accession>F8L310</accession>
<dbReference type="HOGENOM" id="CLU_037612_4_0_0"/>
<reference evidence="3 4" key="2">
    <citation type="journal article" date="2011" name="Mol. Biol. Evol.">
        <title>Unity in variety--the pan-genome of the Chlamydiae.</title>
        <authorList>
            <person name="Collingro A."/>
            <person name="Tischler P."/>
            <person name="Weinmaier T."/>
            <person name="Penz T."/>
            <person name="Heinz E."/>
            <person name="Brunham R.C."/>
            <person name="Read T.D."/>
            <person name="Bavoil P.M."/>
            <person name="Sachse K."/>
            <person name="Kahane S."/>
            <person name="Friedman M.G."/>
            <person name="Rattei T."/>
            <person name="Myers G.S."/>
            <person name="Horn M."/>
        </authorList>
    </citation>
    <scope>NUCLEOTIDE SEQUENCE [LARGE SCALE GENOMIC DNA]</scope>
    <source>
        <strain evidence="4">ATCC VR-1471 / Z</strain>
        <plasmid evidence="3 4">pSn</plasmid>
    </source>
</reference>
<evidence type="ECO:0000313" key="4">
    <source>
        <dbReference type="Proteomes" id="UP000000496"/>
    </source>
</evidence>
<dbReference type="InterPro" id="IPR050678">
    <property type="entry name" value="DNA_Partitioning_ATPase"/>
</dbReference>
<dbReference type="Gene3D" id="3.40.50.300">
    <property type="entry name" value="P-loop containing nucleotide triphosphate hydrolases"/>
    <property type="match status" value="1"/>
</dbReference>
<dbReference type="Pfam" id="PF13614">
    <property type="entry name" value="AAA_31"/>
    <property type="match status" value="1"/>
</dbReference>
<keyword evidence="4" id="KW-1185">Reference proteome</keyword>
<dbReference type="PANTHER" id="PTHR13696">
    <property type="entry name" value="P-LOOP CONTAINING NUCLEOSIDE TRIPHOSPHATE HYDROLASE"/>
    <property type="match status" value="1"/>
</dbReference>
<dbReference type="Proteomes" id="UP000000496">
    <property type="component" value="Plasmid pSn"/>
</dbReference>
<dbReference type="SUPFAM" id="SSF52540">
    <property type="entry name" value="P-loop containing nucleoside triphosphate hydrolases"/>
    <property type="match status" value="1"/>
</dbReference>
<comment type="similarity">
    <text evidence="1">Belongs to the ParA family.</text>
</comment>
<dbReference type="AlphaFoldDB" id="F8L310"/>
<organism evidence="3 4">
    <name type="scientific">Simkania negevensis (strain ATCC VR-1471 / DSM 27360 / Z)</name>
    <dbReference type="NCBI Taxonomy" id="331113"/>
    <lineage>
        <taxon>Bacteria</taxon>
        <taxon>Pseudomonadati</taxon>
        <taxon>Chlamydiota</taxon>
        <taxon>Chlamydiia</taxon>
        <taxon>Parachlamydiales</taxon>
        <taxon>Simkaniaceae</taxon>
        <taxon>Simkania</taxon>
    </lineage>
</organism>
<evidence type="ECO:0000313" key="3">
    <source>
        <dbReference type="EMBL" id="CCB87856.1"/>
    </source>
</evidence>
<dbReference type="EMBL" id="FR872581">
    <property type="protein sequence ID" value="CCB87856.1"/>
    <property type="molecule type" value="Genomic_DNA"/>
</dbReference>
<dbReference type="InterPro" id="IPR027417">
    <property type="entry name" value="P-loop_NTPase"/>
</dbReference>
<geneLocation type="plasmid" evidence="3 4">
    <name>pSn</name>
</geneLocation>
<proteinExistence type="inferred from homology"/>
<dbReference type="InterPro" id="IPR025669">
    <property type="entry name" value="AAA_dom"/>
</dbReference>